<evidence type="ECO:0000313" key="2">
    <source>
        <dbReference type="Proteomes" id="UP000695023"/>
    </source>
</evidence>
<accession>A0A9Y3VSY7</accession>
<dbReference type="PANTHER" id="PTHR28495">
    <property type="entry name" value="HYPOTHETICAL PROTEIN LOC100359752"/>
    <property type="match status" value="1"/>
</dbReference>
<dbReference type="Proteomes" id="UP000695023">
    <property type="component" value="Unplaced"/>
</dbReference>
<dbReference type="InterPro" id="IPR031643">
    <property type="entry name" value="DUF4708"/>
</dbReference>
<keyword evidence="2" id="KW-1185">Reference proteome</keyword>
<gene>
    <name evidence="3" type="primary">LOC102192662</name>
</gene>
<feature type="domain" description="DUF4708" evidence="1">
    <location>
        <begin position="41"/>
        <end position="238"/>
    </location>
</feature>
<dbReference type="RefSeq" id="XP_005750689.1">
    <property type="nucleotide sequence ID" value="XM_005750632.1"/>
</dbReference>
<proteinExistence type="predicted"/>
<reference evidence="3" key="1">
    <citation type="submission" date="2025-08" db="UniProtKB">
        <authorList>
            <consortium name="RefSeq"/>
        </authorList>
    </citation>
    <scope>IDENTIFICATION</scope>
</reference>
<organism evidence="2 3">
    <name type="scientific">Pundamilia nyererei</name>
    <dbReference type="NCBI Taxonomy" id="303518"/>
    <lineage>
        <taxon>Eukaryota</taxon>
        <taxon>Metazoa</taxon>
        <taxon>Chordata</taxon>
        <taxon>Craniata</taxon>
        <taxon>Vertebrata</taxon>
        <taxon>Euteleostomi</taxon>
        <taxon>Actinopterygii</taxon>
        <taxon>Neopterygii</taxon>
        <taxon>Teleostei</taxon>
        <taxon>Neoteleostei</taxon>
        <taxon>Acanthomorphata</taxon>
        <taxon>Ovalentaria</taxon>
        <taxon>Cichlomorphae</taxon>
        <taxon>Cichliformes</taxon>
        <taxon>Cichlidae</taxon>
        <taxon>African cichlids</taxon>
        <taxon>Pseudocrenilabrinae</taxon>
        <taxon>Haplochromini</taxon>
        <taxon>Pundamilia</taxon>
    </lineage>
</organism>
<dbReference type="PANTHER" id="PTHR28495:SF1">
    <property type="entry name" value="GENE, 17266-RELATED"/>
    <property type="match status" value="1"/>
</dbReference>
<evidence type="ECO:0000259" key="1">
    <source>
        <dbReference type="Pfam" id="PF15813"/>
    </source>
</evidence>
<protein>
    <submittedName>
        <fullName evidence="3">Uncharacterized protein C18orf63</fullName>
    </submittedName>
</protein>
<dbReference type="Pfam" id="PF15813">
    <property type="entry name" value="DUF4708"/>
    <property type="match status" value="1"/>
</dbReference>
<dbReference type="GeneID" id="102192662"/>
<dbReference type="AlphaFoldDB" id="A0A9Y3VSY7"/>
<name>A0A9Y3VSY7_9CICH</name>
<sequence>MGEDEGKVRRSYRLSRKLTSHATVRVFSRSPPVCRMSSSHQSLHFLSLPDPKQLVCVTLTLQDEGEELRSKQIRTCRELVLLFSDLLAAPALDSFADITVVIATSFLQNGILQVFGHRHRLQLGSPQSVLPGDLQRCLSYSLISRLSPSWNKVGLFLVSGKDFLTESGRLNAVSVELSVTEAHMCFSIEASAVRLPLTTLGDFDLPPLVLQRLCSDRDFVVDLASTAGAVWCHVLPRYDDATCWTNSGSTEQPLLITVKIWMKCDLIKLLLFKDSITEPCTDVYIIVSGSKPEGKGTFVKTSFMSSERSSRW</sequence>
<evidence type="ECO:0000313" key="3">
    <source>
        <dbReference type="RefSeq" id="XP_005750689.1"/>
    </source>
</evidence>